<gene>
    <name evidence="8" type="ORF">M1E25_10105</name>
</gene>
<feature type="transmembrane region" description="Helical" evidence="6">
    <location>
        <begin position="236"/>
        <end position="259"/>
    </location>
</feature>
<dbReference type="Pfam" id="PF00482">
    <property type="entry name" value="T2SSF"/>
    <property type="match status" value="1"/>
</dbReference>
<reference evidence="8" key="1">
    <citation type="journal article" date="2023" name="Int. J. Syst. Evol. Microbiol.">
        <title>Streptomyces meridianus sp. nov. isolated from brackish water of the Tagus estuary in Alcochete, Portugal.</title>
        <authorList>
            <person name="Santos J.D.N."/>
            <person name="Klimek D."/>
            <person name="Calusinska M."/>
            <person name="Lobo Da Cunha A."/>
            <person name="Catita J."/>
            <person name="Goncalves H."/>
            <person name="Gonzalez I."/>
            <person name="Reyes F."/>
            <person name="Lage O.M."/>
        </authorList>
    </citation>
    <scope>NUCLEOTIDE SEQUENCE</scope>
    <source>
        <strain evidence="8">MTZ3.1</strain>
    </source>
</reference>
<keyword evidence="5 6" id="KW-0472">Membrane</keyword>
<evidence type="ECO:0000313" key="8">
    <source>
        <dbReference type="EMBL" id="MCM2577703.1"/>
    </source>
</evidence>
<organism evidence="8 9">
    <name type="scientific">Streptomyces meridianus</name>
    <dbReference type="NCBI Taxonomy" id="2938945"/>
    <lineage>
        <taxon>Bacteria</taxon>
        <taxon>Bacillati</taxon>
        <taxon>Actinomycetota</taxon>
        <taxon>Actinomycetes</taxon>
        <taxon>Kitasatosporales</taxon>
        <taxon>Streptomycetaceae</taxon>
        <taxon>Streptomyces</taxon>
    </lineage>
</organism>
<accession>A0ABT0X587</accession>
<dbReference type="PANTHER" id="PTHR35007:SF4">
    <property type="entry name" value="CONSERVED TRANSMEMBRANE PROTEIN-RELATED"/>
    <property type="match status" value="1"/>
</dbReference>
<protein>
    <submittedName>
        <fullName evidence="8">Type II secretion system F family protein</fullName>
    </submittedName>
</protein>
<feature type="transmembrane region" description="Helical" evidence="6">
    <location>
        <begin position="82"/>
        <end position="108"/>
    </location>
</feature>
<dbReference type="EMBL" id="JAMQGM010000021">
    <property type="protein sequence ID" value="MCM2577703.1"/>
    <property type="molecule type" value="Genomic_DNA"/>
</dbReference>
<proteinExistence type="predicted"/>
<name>A0ABT0X587_9ACTN</name>
<keyword evidence="9" id="KW-1185">Reference proteome</keyword>
<dbReference type="InterPro" id="IPR018076">
    <property type="entry name" value="T2SS_GspF_dom"/>
</dbReference>
<dbReference type="PANTHER" id="PTHR35007">
    <property type="entry name" value="INTEGRAL MEMBRANE PROTEIN-RELATED"/>
    <property type="match status" value="1"/>
</dbReference>
<keyword evidence="4 6" id="KW-1133">Transmembrane helix</keyword>
<evidence type="ECO:0000313" key="9">
    <source>
        <dbReference type="Proteomes" id="UP001167160"/>
    </source>
</evidence>
<evidence type="ECO:0000256" key="3">
    <source>
        <dbReference type="ARBA" id="ARBA00022692"/>
    </source>
</evidence>
<evidence type="ECO:0000256" key="5">
    <source>
        <dbReference type="ARBA" id="ARBA00023136"/>
    </source>
</evidence>
<evidence type="ECO:0000256" key="2">
    <source>
        <dbReference type="ARBA" id="ARBA00022475"/>
    </source>
</evidence>
<sequence length="297" mass="30150">MSAAADPFQGWTPVHSAVACVGAAVLLLTGGEVAARRAWAVLTRDGVRPGSPRTGFRALQSRWSSGIGRRAGKEWLCLPAGLAMAVAGQSALPLLAVPLGIPLVRLALRRRRERRTAAGTSAEVIDLCGTVAGELRAGRQPDEALRAALAGGAGVVGAPVMAAARFGGDVPVALREAAQRPGAEGLSGVAACWQVAADRGAGLAAGLERVAGALGAERDQQEELLAQLAGTRSTSVMLAVLPLFGMAMGAAMGARPLWFLLHTPEGLACLAIGGVLEAAGLWWTARIARSAAGRGPG</sequence>
<evidence type="ECO:0000256" key="4">
    <source>
        <dbReference type="ARBA" id="ARBA00022989"/>
    </source>
</evidence>
<keyword evidence="2" id="KW-1003">Cell membrane</keyword>
<comment type="caution">
    <text evidence="8">The sequence shown here is derived from an EMBL/GenBank/DDBJ whole genome shotgun (WGS) entry which is preliminary data.</text>
</comment>
<comment type="subcellular location">
    <subcellularLocation>
        <location evidence="1">Cell membrane</location>
        <topology evidence="1">Multi-pass membrane protein</topology>
    </subcellularLocation>
</comment>
<evidence type="ECO:0000256" key="1">
    <source>
        <dbReference type="ARBA" id="ARBA00004651"/>
    </source>
</evidence>
<evidence type="ECO:0000259" key="7">
    <source>
        <dbReference type="Pfam" id="PF00482"/>
    </source>
</evidence>
<evidence type="ECO:0000256" key="6">
    <source>
        <dbReference type="SAM" id="Phobius"/>
    </source>
</evidence>
<keyword evidence="3 6" id="KW-0812">Transmembrane</keyword>
<feature type="transmembrane region" description="Helical" evidence="6">
    <location>
        <begin position="265"/>
        <end position="285"/>
    </location>
</feature>
<feature type="domain" description="Type II secretion system protein GspF" evidence="7">
    <location>
        <begin position="128"/>
        <end position="248"/>
    </location>
</feature>
<dbReference type="Proteomes" id="UP001167160">
    <property type="component" value="Unassembled WGS sequence"/>
</dbReference>